<dbReference type="InterPro" id="IPR002104">
    <property type="entry name" value="Integrase_catalytic"/>
</dbReference>
<evidence type="ECO:0000259" key="2">
    <source>
        <dbReference type="PROSITE" id="PS51898"/>
    </source>
</evidence>
<dbReference type="InterPro" id="IPR013762">
    <property type="entry name" value="Integrase-like_cat_sf"/>
</dbReference>
<dbReference type="GO" id="GO:0015074">
    <property type="term" value="P:DNA integration"/>
    <property type="evidence" value="ECO:0007669"/>
    <property type="project" value="InterPro"/>
</dbReference>
<evidence type="ECO:0000256" key="1">
    <source>
        <dbReference type="ARBA" id="ARBA00023172"/>
    </source>
</evidence>
<dbReference type="GO" id="GO:0006310">
    <property type="term" value="P:DNA recombination"/>
    <property type="evidence" value="ECO:0007669"/>
    <property type="project" value="UniProtKB-KW"/>
</dbReference>
<proteinExistence type="predicted"/>
<dbReference type="PROSITE" id="PS51898">
    <property type="entry name" value="TYR_RECOMBINASE"/>
    <property type="match status" value="1"/>
</dbReference>
<accession>A0A7K3WWD9</accession>
<keyword evidence="1" id="KW-0233">DNA recombination</keyword>
<protein>
    <submittedName>
        <fullName evidence="3">Tyrosine-type recombinase/integrase</fullName>
    </submittedName>
</protein>
<dbReference type="InterPro" id="IPR011010">
    <property type="entry name" value="DNA_brk_join_enz"/>
</dbReference>
<dbReference type="SUPFAM" id="SSF56349">
    <property type="entry name" value="DNA breaking-rejoining enzymes"/>
    <property type="match status" value="1"/>
</dbReference>
<dbReference type="RefSeq" id="WP_163287311.1">
    <property type="nucleotide sequence ID" value="NZ_JAAGVY010000100.1"/>
</dbReference>
<dbReference type="Proteomes" id="UP000486602">
    <property type="component" value="Unassembled WGS sequence"/>
</dbReference>
<evidence type="ECO:0000313" key="4">
    <source>
        <dbReference type="Proteomes" id="UP000486602"/>
    </source>
</evidence>
<reference evidence="3 4" key="1">
    <citation type="submission" date="2020-02" db="EMBL/GenBank/DDBJ databases">
        <title>Out from the shadows clarifying the taxonomy of the family Cryomorphaceae and related taxa by utilizing the GTDB taxonomic framework.</title>
        <authorList>
            <person name="Bowman J.P."/>
        </authorList>
    </citation>
    <scope>NUCLEOTIDE SEQUENCE [LARGE SCALE GENOMIC DNA]</scope>
    <source>
        <strain evidence="3 4">QSSC 1-22</strain>
    </source>
</reference>
<name>A0A7K3WWD9_9FLAO</name>
<dbReference type="Gene3D" id="1.10.443.10">
    <property type="entry name" value="Intergrase catalytic core"/>
    <property type="match status" value="1"/>
</dbReference>
<feature type="domain" description="Tyr recombinase" evidence="2">
    <location>
        <begin position="1"/>
        <end position="42"/>
    </location>
</feature>
<gene>
    <name evidence="3" type="ORF">G3O08_20465</name>
</gene>
<dbReference type="AlphaFoldDB" id="A0A7K3WWD9"/>
<sequence length="59" mass="6489">LMLSGASTRSIQAALGHSSLETTEIYTHVLSTNNKTMKSPLDLLYEKSTFEKTDNGMLI</sequence>
<dbReference type="EMBL" id="JAAGVY010000100">
    <property type="protein sequence ID" value="NEN25868.1"/>
    <property type="molecule type" value="Genomic_DNA"/>
</dbReference>
<keyword evidence="4" id="KW-1185">Reference proteome</keyword>
<evidence type="ECO:0000313" key="3">
    <source>
        <dbReference type="EMBL" id="NEN25868.1"/>
    </source>
</evidence>
<comment type="caution">
    <text evidence="3">The sequence shown here is derived from an EMBL/GenBank/DDBJ whole genome shotgun (WGS) entry which is preliminary data.</text>
</comment>
<organism evidence="3 4">
    <name type="scientific">Cryomorpha ignava</name>
    <dbReference type="NCBI Taxonomy" id="101383"/>
    <lineage>
        <taxon>Bacteria</taxon>
        <taxon>Pseudomonadati</taxon>
        <taxon>Bacteroidota</taxon>
        <taxon>Flavobacteriia</taxon>
        <taxon>Flavobacteriales</taxon>
        <taxon>Cryomorphaceae</taxon>
        <taxon>Cryomorpha</taxon>
    </lineage>
</organism>
<dbReference type="GO" id="GO:0003677">
    <property type="term" value="F:DNA binding"/>
    <property type="evidence" value="ECO:0007669"/>
    <property type="project" value="InterPro"/>
</dbReference>
<feature type="non-terminal residue" evidence="3">
    <location>
        <position position="1"/>
    </location>
</feature>
<dbReference type="Pfam" id="PF00589">
    <property type="entry name" value="Phage_integrase"/>
    <property type="match status" value="1"/>
</dbReference>